<dbReference type="CDD" id="cd00851">
    <property type="entry name" value="MTH1175"/>
    <property type="match status" value="1"/>
</dbReference>
<reference evidence="3" key="1">
    <citation type="journal article" date="2008" name="Genome Res.">
        <title>The genome of Pelotomaculum thermopropionicum reveals niche-associated evolution in anaerobic microbiota.</title>
        <authorList>
            <person name="Kosaka T."/>
            <person name="Kato S."/>
            <person name="Shimoyama T."/>
            <person name="Ishii S."/>
            <person name="Abe T."/>
            <person name="Watanabe K."/>
        </authorList>
    </citation>
    <scope>NUCLEOTIDE SEQUENCE [LARGE SCALE GENOMIC DNA]</scope>
    <source>
        <strain evidence="3">DSM 13744 / JCM 10971 / SI</strain>
    </source>
</reference>
<dbReference type="eggNOG" id="COG1433">
    <property type="taxonomic scope" value="Bacteria"/>
</dbReference>
<evidence type="ECO:0000313" key="3">
    <source>
        <dbReference type="Proteomes" id="UP000006556"/>
    </source>
</evidence>
<sequence length="114" mass="12590">MKIAMPLNKGKINEHFGSSREFIILEIYNGKIIDKKIIANEIVHNRGGLAQFLKEEGVEVVIAKGISRPMAETLYYEGLYLITGAEGEVERIVEDFLSGQLVSRPVVCACGGHN</sequence>
<evidence type="ECO:0000313" key="2">
    <source>
        <dbReference type="EMBL" id="BAF59762.1"/>
    </source>
</evidence>
<evidence type="ECO:0000259" key="1">
    <source>
        <dbReference type="Pfam" id="PF02579"/>
    </source>
</evidence>
<dbReference type="Gene3D" id="3.30.420.130">
    <property type="entry name" value="Dinitrogenase iron-molybdenum cofactor biosynthesis domain"/>
    <property type="match status" value="1"/>
</dbReference>
<dbReference type="InterPro" id="IPR036105">
    <property type="entry name" value="DiNase_FeMo-co_biosyn_sf"/>
</dbReference>
<dbReference type="Proteomes" id="UP000006556">
    <property type="component" value="Chromosome"/>
</dbReference>
<dbReference type="HOGENOM" id="CLU_104194_2_0_9"/>
<dbReference type="SUPFAM" id="SSF53146">
    <property type="entry name" value="Nitrogenase accessory factor-like"/>
    <property type="match status" value="1"/>
</dbReference>
<dbReference type="EMBL" id="AP009389">
    <property type="protein sequence ID" value="BAF59762.1"/>
    <property type="molecule type" value="Genomic_DNA"/>
</dbReference>
<dbReference type="InterPro" id="IPR003731">
    <property type="entry name" value="Di-Nase_FeMo-co_biosynth"/>
</dbReference>
<gene>
    <name evidence="2" type="ordered locus">PTH_1581</name>
</gene>
<keyword evidence="3" id="KW-1185">Reference proteome</keyword>
<protein>
    <submittedName>
        <fullName evidence="2">Uncharacterized conserved protein</fullName>
    </submittedName>
</protein>
<dbReference type="PANTHER" id="PTHR42983">
    <property type="entry name" value="DINITROGENASE IRON-MOLYBDENUM COFACTOR PROTEIN-RELATED"/>
    <property type="match status" value="1"/>
</dbReference>
<dbReference type="AlphaFoldDB" id="A5D1V7"/>
<dbReference type="STRING" id="370438.PTH_1581"/>
<dbReference type="InterPro" id="IPR033913">
    <property type="entry name" value="MTH1175_dom"/>
</dbReference>
<proteinExistence type="predicted"/>
<dbReference type="Pfam" id="PF02579">
    <property type="entry name" value="Nitro_FeMo-Co"/>
    <property type="match status" value="1"/>
</dbReference>
<name>A5D1V7_PELTS</name>
<feature type="domain" description="Dinitrogenase iron-molybdenum cofactor biosynthesis" evidence="1">
    <location>
        <begin position="10"/>
        <end position="97"/>
    </location>
</feature>
<dbReference type="KEGG" id="pth:PTH_1581"/>
<organism evidence="2 3">
    <name type="scientific">Pelotomaculum thermopropionicum (strain DSM 13744 / JCM 10971 / SI)</name>
    <dbReference type="NCBI Taxonomy" id="370438"/>
    <lineage>
        <taxon>Bacteria</taxon>
        <taxon>Bacillati</taxon>
        <taxon>Bacillota</taxon>
        <taxon>Clostridia</taxon>
        <taxon>Eubacteriales</taxon>
        <taxon>Desulfotomaculaceae</taxon>
        <taxon>Pelotomaculum</taxon>
    </lineage>
</organism>
<dbReference type="PANTHER" id="PTHR42983:SF1">
    <property type="entry name" value="IRON-MOLYBDENUM PROTEIN"/>
    <property type="match status" value="1"/>
</dbReference>
<accession>A5D1V7</accession>